<gene>
    <name evidence="2" type="ORF">ACFOY0_07415</name>
</gene>
<evidence type="ECO:0000313" key="3">
    <source>
        <dbReference type="Proteomes" id="UP001595719"/>
    </source>
</evidence>
<evidence type="ECO:0000313" key="2">
    <source>
        <dbReference type="EMBL" id="MFC4390817.1"/>
    </source>
</evidence>
<evidence type="ECO:0000256" key="1">
    <source>
        <dbReference type="SAM" id="MobiDB-lite"/>
    </source>
</evidence>
<feature type="region of interest" description="Disordered" evidence="1">
    <location>
        <begin position="1"/>
        <end position="23"/>
    </location>
</feature>
<dbReference type="Proteomes" id="UP001595719">
    <property type="component" value="Unassembled WGS sequence"/>
</dbReference>
<name>A0ABV8W1Y7_9FLAO</name>
<proteinExistence type="predicted"/>
<sequence>MGYNALTTSRTGNNNASLGSDAGSLNTQGSQNTFIGTNSNPTGGVFINNATAIGYNSTVAASNSLVLGAIGPDAVKVGIGIDSPSNTLHVKPMVTLNPVRFEGLQPSVSGTDLVVVADNTGVLRTVTPSSLVPTTSVSNTSSTNNLSTTVNGVTGADVTIINSNTLTATNGNLVSTVNGVQTTPAVPVLIAANNGLTSTNGNVQLGGALTIPTTTIATNGSTNSLAISGLPAGAPSDRLVAIDPTSGILKTVTQAMWSTIGNASTNPASNFLGTTDNQPLRLRINNVTAGNIATNNTALGYQALTNTNTGIGGVENTAIGVGTLVSVISGGDNTAVGHNALNRTTSAANTAVGAVSLPINVGGTRNTAVGFLTLTANTIGNYNNAFGVNALHDNISGSYNLAVGSNAGYLGTTGSNNILIGSMASTSDGVNTSALAASNELNIGNTLFGTSVNNNSNIGPYTGRIGINTNVPTATLDINGAARVRSLPAGSPTDNIVTVDGSGNLRTVPPASSITVTMNIVRNTADYTVDPATDNVILIDAASNNVTVTVPSGVAVGRVFTIKRVDSVLANTVTITFAGATAAVNETDTFISVDIKTAYQIITAGSDKWQTISKFQ</sequence>
<accession>A0ABV8W1Y7</accession>
<keyword evidence="3" id="KW-1185">Reference proteome</keyword>
<organism evidence="2 3">
    <name type="scientific">Flavobacterium quisquiliarum</name>
    <dbReference type="NCBI Taxonomy" id="1834436"/>
    <lineage>
        <taxon>Bacteria</taxon>
        <taxon>Pseudomonadati</taxon>
        <taxon>Bacteroidota</taxon>
        <taxon>Flavobacteriia</taxon>
        <taxon>Flavobacteriales</taxon>
        <taxon>Flavobacteriaceae</taxon>
        <taxon>Flavobacterium</taxon>
    </lineage>
</organism>
<protein>
    <submittedName>
        <fullName evidence="2">Beta strand repeat-containing protein</fullName>
    </submittedName>
</protein>
<dbReference type="RefSeq" id="WP_179005600.1">
    <property type="nucleotide sequence ID" value="NZ_JBHSCO010000002.1"/>
</dbReference>
<dbReference type="EMBL" id="JBHSCO010000002">
    <property type="protein sequence ID" value="MFC4390817.1"/>
    <property type="molecule type" value="Genomic_DNA"/>
</dbReference>
<reference evidence="3" key="1">
    <citation type="journal article" date="2019" name="Int. J. Syst. Evol. Microbiol.">
        <title>The Global Catalogue of Microorganisms (GCM) 10K type strain sequencing project: providing services to taxonomists for standard genome sequencing and annotation.</title>
        <authorList>
            <consortium name="The Broad Institute Genomics Platform"/>
            <consortium name="The Broad Institute Genome Sequencing Center for Infectious Disease"/>
            <person name="Wu L."/>
            <person name="Ma J."/>
        </authorList>
    </citation>
    <scope>NUCLEOTIDE SEQUENCE [LARGE SCALE GENOMIC DNA]</scope>
    <source>
        <strain evidence="3">CGMCC 1.15345</strain>
    </source>
</reference>
<comment type="caution">
    <text evidence="2">The sequence shown here is derived from an EMBL/GenBank/DDBJ whole genome shotgun (WGS) entry which is preliminary data.</text>
</comment>